<keyword evidence="4" id="KW-1185">Reference proteome</keyword>
<dbReference type="EMBL" id="JBGMDY010000006">
    <property type="protein sequence ID" value="KAL2329760.1"/>
    <property type="molecule type" value="Genomic_DNA"/>
</dbReference>
<evidence type="ECO:0000313" key="4">
    <source>
        <dbReference type="Proteomes" id="UP001603857"/>
    </source>
</evidence>
<accession>A0ABD1M1U8</accession>
<reference evidence="3 4" key="1">
    <citation type="submission" date="2024-08" db="EMBL/GenBank/DDBJ databases">
        <title>Insights into the chromosomal genome structure of Flemingia macrophylla.</title>
        <authorList>
            <person name="Ding Y."/>
            <person name="Zhao Y."/>
            <person name="Bi W."/>
            <person name="Wu M."/>
            <person name="Zhao G."/>
            <person name="Gong Y."/>
            <person name="Li W."/>
            <person name="Zhang P."/>
        </authorList>
    </citation>
    <scope>NUCLEOTIDE SEQUENCE [LARGE SCALE GENOMIC DNA]</scope>
    <source>
        <strain evidence="3">DYQJB</strain>
        <tissue evidence="3">Leaf</tissue>
    </source>
</reference>
<evidence type="ECO:0000256" key="1">
    <source>
        <dbReference type="ARBA" id="ARBA00022729"/>
    </source>
</evidence>
<dbReference type="Proteomes" id="UP001603857">
    <property type="component" value="Unassembled WGS sequence"/>
</dbReference>
<sequence>MASIYKLLSLLLFLSVVFQGDATCSPFEPQGVTIVQTKTGKMINDSPEWNVAITNDCRCSQSQVKLFCKGFQPEKVVNPSILQVFGGVCLLNKGNILHPSDSLEFLYASAFKFPFFLVSSEVTC</sequence>
<feature type="chain" id="PRO_5044829559" evidence="2">
    <location>
        <begin position="23"/>
        <end position="124"/>
    </location>
</feature>
<dbReference type="Pfam" id="PF24068">
    <property type="entry name" value="TPD1_C"/>
    <property type="match status" value="1"/>
</dbReference>
<protein>
    <submittedName>
        <fullName evidence="3">Uncharacterized protein</fullName>
    </submittedName>
</protein>
<feature type="signal peptide" evidence="2">
    <location>
        <begin position="1"/>
        <end position="22"/>
    </location>
</feature>
<gene>
    <name evidence="3" type="ORF">Fmac_017341</name>
</gene>
<evidence type="ECO:0000313" key="3">
    <source>
        <dbReference type="EMBL" id="KAL2329760.1"/>
    </source>
</evidence>
<dbReference type="AlphaFoldDB" id="A0ABD1M1U8"/>
<dbReference type="PANTHER" id="PTHR33184">
    <property type="entry name" value="PROTEIN TAPETUM DETERMINANT 1-LIKE-RELATED"/>
    <property type="match status" value="1"/>
</dbReference>
<name>A0ABD1M1U8_9FABA</name>
<organism evidence="3 4">
    <name type="scientific">Flemingia macrophylla</name>
    <dbReference type="NCBI Taxonomy" id="520843"/>
    <lineage>
        <taxon>Eukaryota</taxon>
        <taxon>Viridiplantae</taxon>
        <taxon>Streptophyta</taxon>
        <taxon>Embryophyta</taxon>
        <taxon>Tracheophyta</taxon>
        <taxon>Spermatophyta</taxon>
        <taxon>Magnoliopsida</taxon>
        <taxon>eudicotyledons</taxon>
        <taxon>Gunneridae</taxon>
        <taxon>Pentapetalae</taxon>
        <taxon>rosids</taxon>
        <taxon>fabids</taxon>
        <taxon>Fabales</taxon>
        <taxon>Fabaceae</taxon>
        <taxon>Papilionoideae</taxon>
        <taxon>50 kb inversion clade</taxon>
        <taxon>NPAAA clade</taxon>
        <taxon>indigoferoid/millettioid clade</taxon>
        <taxon>Phaseoleae</taxon>
        <taxon>Flemingia</taxon>
    </lineage>
</organism>
<keyword evidence="1 2" id="KW-0732">Signal</keyword>
<dbReference type="InterPro" id="IPR040361">
    <property type="entry name" value="TPD1"/>
</dbReference>
<proteinExistence type="predicted"/>
<comment type="caution">
    <text evidence="3">The sequence shown here is derived from an EMBL/GenBank/DDBJ whole genome shotgun (WGS) entry which is preliminary data.</text>
</comment>
<dbReference type="PANTHER" id="PTHR33184:SF72">
    <property type="entry name" value="BETA-1,3-N-ACETYLGLUCOSAMINYLTRANSFERASE FAMILY PROTEIN"/>
    <property type="match status" value="1"/>
</dbReference>
<evidence type="ECO:0000256" key="2">
    <source>
        <dbReference type="SAM" id="SignalP"/>
    </source>
</evidence>